<dbReference type="EMBL" id="LAZR01034236">
    <property type="protein sequence ID" value="KKL45865.1"/>
    <property type="molecule type" value="Genomic_DNA"/>
</dbReference>
<comment type="caution">
    <text evidence="1">The sequence shown here is derived from an EMBL/GenBank/DDBJ whole genome shotgun (WGS) entry which is preliminary data.</text>
</comment>
<evidence type="ECO:0008006" key="2">
    <source>
        <dbReference type="Google" id="ProtNLM"/>
    </source>
</evidence>
<reference evidence="1" key="1">
    <citation type="journal article" date="2015" name="Nature">
        <title>Complex archaea that bridge the gap between prokaryotes and eukaryotes.</title>
        <authorList>
            <person name="Spang A."/>
            <person name="Saw J.H."/>
            <person name="Jorgensen S.L."/>
            <person name="Zaremba-Niedzwiedzka K."/>
            <person name="Martijn J."/>
            <person name="Lind A.E."/>
            <person name="van Eijk R."/>
            <person name="Schleper C."/>
            <person name="Guy L."/>
            <person name="Ettema T.J."/>
        </authorList>
    </citation>
    <scope>NUCLEOTIDE SEQUENCE</scope>
</reference>
<organism evidence="1">
    <name type="scientific">marine sediment metagenome</name>
    <dbReference type="NCBI Taxonomy" id="412755"/>
    <lineage>
        <taxon>unclassified sequences</taxon>
        <taxon>metagenomes</taxon>
        <taxon>ecological metagenomes</taxon>
    </lineage>
</organism>
<name>A0A0F9ELU9_9ZZZZ</name>
<accession>A0A0F9ELU9</accession>
<proteinExistence type="predicted"/>
<sequence>MTKGNMYEDAIYRWNVFVGCEFDCCYCKKSFKAQMKRQKHMIDKNGRERGCQECYDYKPHFHYDRLSKKYMDTHFPQTEGDQFIWIGSSGDISFIDKSEMLLILMAIRKYPDRTFFFQTKNPMCFQEWEFPDNVILGITLESNRHYPTISKASAPWVRFRAFSIINHLRKSVTIEPILKFDFINLYGWILELYPERVYIGYDSKKNNLPEPPLKEVRKLITNLKRLTKVKEKLMRKAWDE</sequence>
<gene>
    <name evidence="1" type="ORF">LCGC14_2351330</name>
</gene>
<dbReference type="AlphaFoldDB" id="A0A0F9ELU9"/>
<protein>
    <recommendedName>
        <fullName evidence="2">DUF5131 family protein</fullName>
    </recommendedName>
</protein>
<evidence type="ECO:0000313" key="1">
    <source>
        <dbReference type="EMBL" id="KKL45865.1"/>
    </source>
</evidence>